<proteinExistence type="inferred from homology"/>
<comment type="function">
    <text evidence="10">Catalyzes the addition and repair of the essential 3'-terminal CCA sequence in tRNAs without using a nucleic acid template. Adds these three nucleotides in the order of C, C, and A to the tRNA nucleotide-73, using CTP and ATP as substrates and producing inorganic pyrophosphate. tRNA 3'-terminal CCA addition is required both for tRNA processing and repair. Also involved in tRNA surveillance by mediating tandem CCA addition to generate a CCACCA at the 3' terminus of unstable tRNAs. While stable tRNAs receive only 3'-terminal CCA, unstable tRNAs are marked with CCACCA and rapidly degraded.</text>
</comment>
<dbReference type="Gene3D" id="3.30.70.590">
    <property type="entry name" value="Poly(A) polymerase predicted RNA binding domain"/>
    <property type="match status" value="1"/>
</dbReference>
<keyword evidence="1 10" id="KW-0808">Transferase</keyword>
<protein>
    <recommendedName>
        <fullName evidence="10">CCA-adding enzyme</fullName>
        <ecNumber evidence="10">2.7.7.72</ecNumber>
    </recommendedName>
    <alternativeName>
        <fullName evidence="10">CCA tRNA nucleotidyltransferase</fullName>
    </alternativeName>
    <alternativeName>
        <fullName evidence="10">tRNA CCA-pyrophosphorylase</fullName>
    </alternativeName>
    <alternativeName>
        <fullName evidence="10">tRNA adenylyl-/cytidylyl- transferase</fullName>
    </alternativeName>
    <alternativeName>
        <fullName evidence="10">tRNA nucleotidyltransferase</fullName>
    </alternativeName>
    <alternativeName>
        <fullName evidence="10">tRNA-NT</fullName>
    </alternativeName>
</protein>
<dbReference type="SUPFAM" id="SSF55003">
    <property type="entry name" value="PAP/Archaeal CCA-adding enzyme, C-terminal domain"/>
    <property type="match status" value="1"/>
</dbReference>
<dbReference type="OrthoDB" id="7378at2157"/>
<dbReference type="Proteomes" id="UP000007954">
    <property type="component" value="Chromosome"/>
</dbReference>
<dbReference type="Gene3D" id="1.10.1410.30">
    <property type="entry name" value="CCA tRNA nucleotidyltransferase, domain 2"/>
    <property type="match status" value="1"/>
</dbReference>
<feature type="binding site" evidence="10">
    <location>
        <position position="150"/>
    </location>
    <ligand>
        <name>ATP</name>
        <dbReference type="ChEBI" id="CHEBI:30616"/>
    </ligand>
</feature>
<dbReference type="EMBL" id="FR746099">
    <property type="protein sequence ID" value="CCC39464.1"/>
    <property type="molecule type" value="Genomic_DNA"/>
</dbReference>
<feature type="binding site" evidence="10">
    <location>
        <position position="67"/>
    </location>
    <ligand>
        <name>CTP</name>
        <dbReference type="ChEBI" id="CHEBI:37563"/>
    </ligand>
</feature>
<dbReference type="Gene3D" id="3.30.460.10">
    <property type="entry name" value="Beta Polymerase, domain 2"/>
    <property type="match status" value="1"/>
</dbReference>
<dbReference type="CDD" id="cd05400">
    <property type="entry name" value="NT_2-5OAS_ClassI-CCAase"/>
    <property type="match status" value="1"/>
</dbReference>
<evidence type="ECO:0000256" key="7">
    <source>
        <dbReference type="ARBA" id="ARBA00022840"/>
    </source>
</evidence>
<comment type="catalytic activity">
    <reaction evidence="10">
        <text>a tRNA with a 3' CCA end + 2 CTP + ATP = a tRNA with a 3' CCACCA end + 3 diphosphate</text>
        <dbReference type="Rhea" id="RHEA:76235"/>
        <dbReference type="Rhea" id="RHEA-COMP:10468"/>
        <dbReference type="Rhea" id="RHEA-COMP:18655"/>
        <dbReference type="ChEBI" id="CHEBI:30616"/>
        <dbReference type="ChEBI" id="CHEBI:33019"/>
        <dbReference type="ChEBI" id="CHEBI:37563"/>
        <dbReference type="ChEBI" id="CHEBI:83071"/>
        <dbReference type="ChEBI" id="CHEBI:195187"/>
    </reaction>
</comment>
<feature type="binding site" evidence="10">
    <location>
        <position position="170"/>
    </location>
    <ligand>
        <name>ATP</name>
        <dbReference type="ChEBI" id="CHEBI:30616"/>
    </ligand>
</feature>
<evidence type="ECO:0000256" key="1">
    <source>
        <dbReference type="ARBA" id="ARBA00022679"/>
    </source>
</evidence>
<dbReference type="SUPFAM" id="SSF81301">
    <property type="entry name" value="Nucleotidyltransferase"/>
    <property type="match status" value="1"/>
</dbReference>
<dbReference type="GeneID" id="12446187"/>
<reference evidence="14 15" key="1">
    <citation type="journal article" date="2011" name="PLoS ONE">
        <title>Haloquadratum walsbyi: limited diversity in a global pond.</title>
        <authorList>
            <person name="Dyall-Smith M."/>
            <person name="Pfeiffer F."/>
            <person name="Klee K."/>
            <person name="Palm P."/>
            <person name="Gross K."/>
            <person name="Schuster S.C."/>
            <person name="Rampp M."/>
            <person name="Oesterhelt D."/>
        </authorList>
    </citation>
    <scope>NUCLEOTIDE SEQUENCE [LARGE SCALE GENOMIC DNA]</scope>
    <source>
        <strain evidence="15">DSM 16854 / JCM 12705 / C23</strain>
    </source>
</reference>
<accession>G0LK38</accession>
<dbReference type="GO" id="GO:0000287">
    <property type="term" value="F:magnesium ion binding"/>
    <property type="evidence" value="ECO:0007669"/>
    <property type="project" value="UniProtKB-UniRule"/>
</dbReference>
<feature type="binding site" evidence="10">
    <location>
        <position position="78"/>
    </location>
    <ligand>
        <name>Mg(2+)</name>
        <dbReference type="ChEBI" id="CHEBI:18420"/>
    </ligand>
</feature>
<dbReference type="GO" id="GO:0004810">
    <property type="term" value="F:CCA tRNA nucleotidyltransferase activity"/>
    <property type="evidence" value="ECO:0007669"/>
    <property type="project" value="UniProtKB-UniRule"/>
</dbReference>
<dbReference type="HOGENOM" id="CLU_044679_0_0_2"/>
<evidence type="ECO:0000259" key="11">
    <source>
        <dbReference type="Pfam" id="PF01909"/>
    </source>
</evidence>
<organism evidence="14 15">
    <name type="scientific">Haloquadratum walsbyi (strain DSM 16854 / JCM 12705 / C23)</name>
    <dbReference type="NCBI Taxonomy" id="768065"/>
    <lineage>
        <taxon>Archaea</taxon>
        <taxon>Methanobacteriati</taxon>
        <taxon>Methanobacteriota</taxon>
        <taxon>Stenosarchaea group</taxon>
        <taxon>Halobacteria</taxon>
        <taxon>Halobacteriales</taxon>
        <taxon>Haloferacaceae</taxon>
        <taxon>Haloquadratum</taxon>
    </lineage>
</organism>
<comment type="miscellaneous">
    <text evidence="10">A single active site specifically recognizes both ATP and CTP and is responsible for their addition.</text>
</comment>
<evidence type="ECO:0000256" key="2">
    <source>
        <dbReference type="ARBA" id="ARBA00022694"/>
    </source>
</evidence>
<evidence type="ECO:0000313" key="14">
    <source>
        <dbReference type="EMBL" id="CCC39464.1"/>
    </source>
</evidence>
<evidence type="ECO:0000259" key="12">
    <source>
        <dbReference type="Pfam" id="PF09249"/>
    </source>
</evidence>
<keyword evidence="2 10" id="KW-0819">tRNA processing</keyword>
<dbReference type="GO" id="GO:0160016">
    <property type="term" value="F:CCACCA tRNA nucleotidyltransferase activity"/>
    <property type="evidence" value="ECO:0007669"/>
    <property type="project" value="RHEA"/>
</dbReference>
<feature type="binding site" evidence="10">
    <location>
        <position position="76"/>
    </location>
    <ligand>
        <name>Mg(2+)</name>
        <dbReference type="ChEBI" id="CHEBI:18420"/>
    </ligand>
</feature>
<evidence type="ECO:0000256" key="9">
    <source>
        <dbReference type="ARBA" id="ARBA00022884"/>
    </source>
</evidence>
<dbReference type="GO" id="GO:0005524">
    <property type="term" value="F:ATP binding"/>
    <property type="evidence" value="ECO:0007669"/>
    <property type="project" value="UniProtKB-UniRule"/>
</dbReference>
<evidence type="ECO:0000259" key="13">
    <source>
        <dbReference type="Pfam" id="PF21133"/>
    </source>
</evidence>
<dbReference type="GO" id="GO:0000049">
    <property type="term" value="F:tRNA binding"/>
    <property type="evidence" value="ECO:0007669"/>
    <property type="project" value="UniProtKB-UniRule"/>
</dbReference>
<feature type="domain" description="tRNA nucleotidyltransferase substrate binding" evidence="12">
    <location>
        <begin position="166"/>
        <end position="274"/>
    </location>
</feature>
<dbReference type="Pfam" id="PF21133">
    <property type="entry name" value="CAA_C"/>
    <property type="match status" value="1"/>
</dbReference>
<keyword evidence="5 10" id="KW-0547">Nucleotide-binding</keyword>
<feature type="binding site" evidence="10">
    <location>
        <position position="64"/>
    </location>
    <ligand>
        <name>CTP</name>
        <dbReference type="ChEBI" id="CHEBI:37563"/>
    </ligand>
</feature>
<dbReference type="PANTHER" id="PTHR39643:SF1">
    <property type="entry name" value="CCA-ADDING ENZYME"/>
    <property type="match status" value="1"/>
</dbReference>
<dbReference type="EC" id="2.7.7.72" evidence="10"/>
<feature type="binding site" evidence="10">
    <location>
        <position position="67"/>
    </location>
    <ligand>
        <name>ATP</name>
        <dbReference type="ChEBI" id="CHEBI:30616"/>
    </ligand>
</feature>
<dbReference type="InterPro" id="IPR011068">
    <property type="entry name" value="NuclTrfase_I-like_C"/>
</dbReference>
<feature type="binding site" evidence="10">
    <location>
        <position position="127"/>
    </location>
    <ligand>
        <name>Mg(2+)</name>
        <dbReference type="ChEBI" id="CHEBI:18420"/>
    </ligand>
</feature>
<feature type="binding site" evidence="10">
    <location>
        <position position="64"/>
    </location>
    <ligand>
        <name>ATP</name>
        <dbReference type="ChEBI" id="CHEBI:30616"/>
    </ligand>
</feature>
<dbReference type="InterPro" id="IPR048833">
    <property type="entry name" value="CAA_C"/>
</dbReference>
<feature type="binding site" evidence="10">
    <location>
        <position position="179"/>
    </location>
    <ligand>
        <name>CTP</name>
        <dbReference type="ChEBI" id="CHEBI:37563"/>
    </ligand>
</feature>
<dbReference type="SUPFAM" id="SSF81631">
    <property type="entry name" value="PAP/OAS1 substrate-binding domain"/>
    <property type="match status" value="1"/>
</dbReference>
<dbReference type="InterPro" id="IPR043519">
    <property type="entry name" value="NT_sf"/>
</dbReference>
<dbReference type="PANTHER" id="PTHR39643">
    <property type="entry name" value="CCA-ADDING ENZYME"/>
    <property type="match status" value="1"/>
</dbReference>
<dbReference type="KEGG" id="hwc:Hqrw_1519"/>
<keyword evidence="8 10" id="KW-0460">Magnesium</keyword>
<dbReference type="RefSeq" id="WP_014555313.1">
    <property type="nucleotide sequence ID" value="NC_017459.1"/>
</dbReference>
<comment type="subunit">
    <text evidence="10">Homodimer.</text>
</comment>
<evidence type="ECO:0000256" key="10">
    <source>
        <dbReference type="HAMAP-Rule" id="MF_01264"/>
    </source>
</evidence>
<feature type="domain" description="Polymerase nucleotidyl transferase" evidence="11">
    <location>
        <begin position="45"/>
        <end position="148"/>
    </location>
</feature>
<evidence type="ECO:0000256" key="3">
    <source>
        <dbReference type="ARBA" id="ARBA00022695"/>
    </source>
</evidence>
<dbReference type="HAMAP" id="MF_01264">
    <property type="entry name" value="CCA_arch"/>
    <property type="match status" value="1"/>
</dbReference>
<dbReference type="PIRSF" id="PIRSF005335">
    <property type="entry name" value="CCA_arch"/>
    <property type="match status" value="1"/>
</dbReference>
<comment type="similarity">
    <text evidence="10">Belongs to the tRNA nucleotidyltransferase/poly(A) polymerase family. Archaeal CCA-adding enzyme subfamily.</text>
</comment>
<dbReference type="Gene3D" id="3.30.70.1550">
    <property type="entry name" value="Archaeal tRNA CCA-adding enzyme catalytic domain"/>
    <property type="match status" value="1"/>
</dbReference>
<name>G0LK38_HALWC</name>
<evidence type="ECO:0000313" key="15">
    <source>
        <dbReference type="Proteomes" id="UP000007954"/>
    </source>
</evidence>
<keyword evidence="4 10" id="KW-0479">Metal-binding</keyword>
<dbReference type="AlphaFoldDB" id="G0LK38"/>
<keyword evidence="6 10" id="KW-0692">RNA repair</keyword>
<comment type="cofactor">
    <cofactor evidence="10">
        <name>Mg(2+)</name>
        <dbReference type="ChEBI" id="CHEBI:18420"/>
    </cofactor>
</comment>
<evidence type="ECO:0000256" key="5">
    <source>
        <dbReference type="ARBA" id="ARBA00022741"/>
    </source>
</evidence>
<dbReference type="Pfam" id="PF09249">
    <property type="entry name" value="tRNA_NucTransf2"/>
    <property type="match status" value="1"/>
</dbReference>
<dbReference type="GO" id="GO:0042245">
    <property type="term" value="P:RNA repair"/>
    <property type="evidence" value="ECO:0007669"/>
    <property type="project" value="UniProtKB-KW"/>
</dbReference>
<evidence type="ECO:0000256" key="6">
    <source>
        <dbReference type="ARBA" id="ARBA00022800"/>
    </source>
</evidence>
<feature type="domain" description="CCA-adding enzyme C-terminal" evidence="13">
    <location>
        <begin position="295"/>
        <end position="439"/>
    </location>
</feature>
<evidence type="ECO:0000256" key="4">
    <source>
        <dbReference type="ARBA" id="ARBA00022723"/>
    </source>
</evidence>
<keyword evidence="7 10" id="KW-0067">ATP-binding</keyword>
<feature type="binding site" evidence="10">
    <location>
        <position position="170"/>
    </location>
    <ligand>
        <name>CTP</name>
        <dbReference type="ChEBI" id="CHEBI:37563"/>
    </ligand>
</feature>
<keyword evidence="9 10" id="KW-0694">RNA-binding</keyword>
<dbReference type="Pfam" id="PF01909">
    <property type="entry name" value="NTP_transf_2"/>
    <property type="match status" value="1"/>
</dbReference>
<keyword evidence="3 10" id="KW-0548">Nucleotidyltransferase</keyword>
<feature type="binding site" evidence="10">
    <location>
        <position position="179"/>
    </location>
    <ligand>
        <name>ATP</name>
        <dbReference type="ChEBI" id="CHEBI:30616"/>
    </ligand>
</feature>
<dbReference type="InterPro" id="IPR008229">
    <property type="entry name" value="CCA-adding_arc"/>
</dbReference>
<dbReference type="GO" id="GO:0001680">
    <property type="term" value="P:tRNA 3'-terminal CCA addition"/>
    <property type="evidence" value="ECO:0007669"/>
    <property type="project" value="UniProtKB-UniRule"/>
</dbReference>
<dbReference type="InterPro" id="IPR002934">
    <property type="entry name" value="Polymerase_NTP_transf_dom"/>
</dbReference>
<dbReference type="InterPro" id="IPR015329">
    <property type="entry name" value="tRNA_NucTransf2"/>
</dbReference>
<evidence type="ECO:0000256" key="8">
    <source>
        <dbReference type="ARBA" id="ARBA00022842"/>
    </source>
</evidence>
<dbReference type="InterPro" id="IPR042090">
    <property type="entry name" value="CCA_tRNA_nucleotrans_2"/>
</dbReference>
<comment type="catalytic activity">
    <reaction evidence="10">
        <text>a tRNA precursor + 2 CTP + ATP = a tRNA with a 3' CCA end + 3 diphosphate</text>
        <dbReference type="Rhea" id="RHEA:14433"/>
        <dbReference type="Rhea" id="RHEA-COMP:10465"/>
        <dbReference type="Rhea" id="RHEA-COMP:10468"/>
        <dbReference type="ChEBI" id="CHEBI:30616"/>
        <dbReference type="ChEBI" id="CHEBI:33019"/>
        <dbReference type="ChEBI" id="CHEBI:37563"/>
        <dbReference type="ChEBI" id="CHEBI:74896"/>
        <dbReference type="ChEBI" id="CHEBI:83071"/>
        <dbReference type="EC" id="2.7.7.72"/>
    </reaction>
</comment>
<feature type="binding site" evidence="10">
    <location>
        <position position="150"/>
    </location>
    <ligand>
        <name>CTP</name>
        <dbReference type="ChEBI" id="CHEBI:37563"/>
    </ligand>
</feature>
<dbReference type="NCBIfam" id="TIGR03671">
    <property type="entry name" value="cca_archaeal"/>
    <property type="match status" value="1"/>
</dbReference>
<dbReference type="InterPro" id="IPR006116">
    <property type="entry name" value="NT_2-5OAS_ClassI-CCAase"/>
</dbReference>
<gene>
    <name evidence="10 14" type="primary">cca</name>
    <name evidence="14" type="ordered locus">Hqrw_1519</name>
</gene>
<dbReference type="PROSITE" id="PS50152">
    <property type="entry name" value="25A_SYNTH_3"/>
    <property type="match status" value="1"/>
</dbReference>
<sequence length="465" mass="51943">MSKGDAKDGFESEHQMVIEQIRDRIDPDSAEREAMQRVMSQLRNRITTEVESLPVSADVVQVGSTARGTWLAGDRDIDIFVRFPTELNREALEEYGLKVGSAVLPSGHEEYAEHPYITGTFEGFEVDLVPCYDVDAGSELQSAVDRTPHHNQYLQTRIDERIAAAVRVLKKFLKGIGAYGSDLRTRGFSGYLTELLVIEYGDFEAVLKAAARWQPPVEIDPEAHGTAAHDDPLTVVDPTDPARNVAAVCSATNISRFQHYARQFLEEPKQTYFESPTEMAAEMDIETVRTHLQRRGTSPMALVFDSPDIVDDQLYPQLRKSVQGIRTALETEGFDVIRTAAFADDQAVLFIELMHRHCPAIERHTGPPITVREHASEFYTAYETDADTYGPFIDGDRYVVERERTWTDAAAFLQSESIFNAGLGAQIEEALADTYTVLVEDEIIALTSEFGESLTQYFEPTASGV</sequence>